<reference evidence="3 4" key="1">
    <citation type="submission" date="2023-10" db="EMBL/GenBank/DDBJ databases">
        <title>Paenibacillus strain PFR10 Genome sequencing and assembly.</title>
        <authorList>
            <person name="Kim I."/>
        </authorList>
    </citation>
    <scope>NUCLEOTIDE SEQUENCE [LARGE SCALE GENOMIC DNA]</scope>
    <source>
        <strain evidence="3 4">PFR10</strain>
    </source>
</reference>
<name>A0ABU3RBV9_9BACL</name>
<dbReference type="PANTHER" id="PTHR14969:SF13">
    <property type="entry name" value="AT30094P"/>
    <property type="match status" value="1"/>
</dbReference>
<accession>A0ABU3RBV9</accession>
<evidence type="ECO:0000259" key="2">
    <source>
        <dbReference type="SMART" id="SM00014"/>
    </source>
</evidence>
<dbReference type="SUPFAM" id="SSF48317">
    <property type="entry name" value="Acid phosphatase/Vanadium-dependent haloperoxidase"/>
    <property type="match status" value="1"/>
</dbReference>
<evidence type="ECO:0000256" key="1">
    <source>
        <dbReference type="SAM" id="Phobius"/>
    </source>
</evidence>
<dbReference type="InterPro" id="IPR036938">
    <property type="entry name" value="PAP2/HPO_sf"/>
</dbReference>
<organism evidence="3 4">
    <name type="scientific">Paenibacillus violae</name>
    <dbReference type="NCBI Taxonomy" id="3077234"/>
    <lineage>
        <taxon>Bacteria</taxon>
        <taxon>Bacillati</taxon>
        <taxon>Bacillota</taxon>
        <taxon>Bacilli</taxon>
        <taxon>Bacillales</taxon>
        <taxon>Paenibacillaceae</taxon>
        <taxon>Paenibacillus</taxon>
    </lineage>
</organism>
<dbReference type="EMBL" id="JAWCUD010000003">
    <property type="protein sequence ID" value="MDU0201741.1"/>
    <property type="molecule type" value="Genomic_DNA"/>
</dbReference>
<comment type="caution">
    <text evidence="3">The sequence shown here is derived from an EMBL/GenBank/DDBJ whole genome shotgun (WGS) entry which is preliminary data.</text>
</comment>
<keyword evidence="4" id="KW-1185">Reference proteome</keyword>
<sequence>MKMSFAQLDYQLFQMVNGLGRTMDVLNPVMRMFASYAEYVFYIGIVIYWFTRHRIQRQMVVQSLVSACVAFACSGIIGHFFYRDRPFVTHAVLQLIEHPANASFPSDHATGAFVIAASIWSFRRKEGLVWLVLAACIAFSRVWTGVHYPSDVLAGAVLGIAAAAVVHQLLTSVPKVQNMLFQVIHWYEVVENKVWKKKLVSEYSTKL</sequence>
<feature type="transmembrane region" description="Helical" evidence="1">
    <location>
        <begin position="63"/>
        <end position="82"/>
    </location>
</feature>
<dbReference type="Proteomes" id="UP001260980">
    <property type="component" value="Unassembled WGS sequence"/>
</dbReference>
<feature type="domain" description="Phosphatidic acid phosphatase type 2/haloperoxidase" evidence="2">
    <location>
        <begin position="61"/>
        <end position="167"/>
    </location>
</feature>
<dbReference type="Pfam" id="PF01569">
    <property type="entry name" value="PAP2"/>
    <property type="match status" value="1"/>
</dbReference>
<proteinExistence type="predicted"/>
<evidence type="ECO:0000313" key="4">
    <source>
        <dbReference type="Proteomes" id="UP001260980"/>
    </source>
</evidence>
<dbReference type="SMART" id="SM00014">
    <property type="entry name" value="acidPPc"/>
    <property type="match status" value="1"/>
</dbReference>
<feature type="transmembrane region" description="Helical" evidence="1">
    <location>
        <begin position="33"/>
        <end position="51"/>
    </location>
</feature>
<dbReference type="Gene3D" id="1.20.144.10">
    <property type="entry name" value="Phosphatidic acid phosphatase type 2/haloperoxidase"/>
    <property type="match status" value="1"/>
</dbReference>
<dbReference type="InterPro" id="IPR000326">
    <property type="entry name" value="PAP2/HPO"/>
</dbReference>
<feature type="transmembrane region" description="Helical" evidence="1">
    <location>
        <begin position="127"/>
        <end position="146"/>
    </location>
</feature>
<dbReference type="RefSeq" id="WP_315951596.1">
    <property type="nucleotide sequence ID" value="NZ_JAWCUD010000003.1"/>
</dbReference>
<dbReference type="PANTHER" id="PTHR14969">
    <property type="entry name" value="SPHINGOSINE-1-PHOSPHATE PHOSPHOHYDROLASE"/>
    <property type="match status" value="1"/>
</dbReference>
<gene>
    <name evidence="3" type="ORF">RQP52_11610</name>
</gene>
<evidence type="ECO:0000313" key="3">
    <source>
        <dbReference type="EMBL" id="MDU0201741.1"/>
    </source>
</evidence>
<dbReference type="CDD" id="cd03385">
    <property type="entry name" value="PAP2_BcrC_like"/>
    <property type="match status" value="1"/>
</dbReference>
<keyword evidence="1" id="KW-0812">Transmembrane</keyword>
<protein>
    <submittedName>
        <fullName evidence="3">Undecaprenyl-diphosphatase</fullName>
    </submittedName>
</protein>
<keyword evidence="1" id="KW-1133">Transmembrane helix</keyword>
<feature type="transmembrane region" description="Helical" evidence="1">
    <location>
        <begin position="152"/>
        <end position="170"/>
    </location>
</feature>
<keyword evidence="1" id="KW-0472">Membrane</keyword>
<dbReference type="InterPro" id="IPR033879">
    <property type="entry name" value="UPP_Pase"/>
</dbReference>